<dbReference type="InterPro" id="IPR036291">
    <property type="entry name" value="NAD(P)-bd_dom_sf"/>
</dbReference>
<evidence type="ECO:0000256" key="2">
    <source>
        <dbReference type="ARBA" id="ARBA00022563"/>
    </source>
</evidence>
<keyword evidence="13" id="KW-1185">Reference proteome</keyword>
<comment type="catalytic activity">
    <reaction evidence="11">
        <text>7,8-dihydromonapterin + NADPH + H(+) = 5,6,7,8-tetrahydromonapterin + NADP(+)</text>
        <dbReference type="Rhea" id="RHEA:34847"/>
        <dbReference type="ChEBI" id="CHEBI:15378"/>
        <dbReference type="ChEBI" id="CHEBI:57783"/>
        <dbReference type="ChEBI" id="CHEBI:58349"/>
        <dbReference type="ChEBI" id="CHEBI:71175"/>
        <dbReference type="ChEBI" id="CHEBI:71177"/>
        <dbReference type="EC" id="1.5.1.50"/>
    </reaction>
</comment>
<keyword evidence="4 12" id="KW-0560">Oxidoreductase</keyword>
<dbReference type="InterPro" id="IPR002347">
    <property type="entry name" value="SDR_fam"/>
</dbReference>
<reference evidence="13" key="1">
    <citation type="journal article" date="2019" name="Int. J. Syst. Evol. Microbiol.">
        <title>The Global Catalogue of Microorganisms (GCM) 10K type strain sequencing project: providing services to taxonomists for standard genome sequencing and annotation.</title>
        <authorList>
            <consortium name="The Broad Institute Genomics Platform"/>
            <consortium name="The Broad Institute Genome Sequencing Center for Infectious Disease"/>
            <person name="Wu L."/>
            <person name="Ma J."/>
        </authorList>
    </citation>
    <scope>NUCLEOTIDE SEQUENCE [LARGE SCALE GENOMIC DNA]</scope>
    <source>
        <strain evidence="13">KCTC 52277</strain>
    </source>
</reference>
<evidence type="ECO:0000256" key="1">
    <source>
        <dbReference type="ARBA" id="ARBA00012856"/>
    </source>
</evidence>
<dbReference type="Pfam" id="PF13561">
    <property type="entry name" value="adh_short_C2"/>
    <property type="match status" value="1"/>
</dbReference>
<evidence type="ECO:0000256" key="4">
    <source>
        <dbReference type="ARBA" id="ARBA00023002"/>
    </source>
</evidence>
<dbReference type="PANTHER" id="PTHR43639">
    <property type="entry name" value="OXIDOREDUCTASE, SHORT-CHAIN DEHYDROGENASE/REDUCTASE FAMILY (AFU_ORTHOLOGUE AFUA_5G02870)"/>
    <property type="match status" value="1"/>
</dbReference>
<evidence type="ECO:0000256" key="7">
    <source>
        <dbReference type="ARBA" id="ARBA00039145"/>
    </source>
</evidence>
<gene>
    <name evidence="12" type="primary">folM</name>
    <name evidence="12" type="ORF">ACFOE0_04780</name>
</gene>
<evidence type="ECO:0000256" key="3">
    <source>
        <dbReference type="ARBA" id="ARBA00022857"/>
    </source>
</evidence>
<dbReference type="PROSITE" id="PS00061">
    <property type="entry name" value="ADH_SHORT"/>
    <property type="match status" value="1"/>
</dbReference>
<protein>
    <recommendedName>
        <fullName evidence="8">Dihydromonapterin reductase</fullName>
        <ecNumber evidence="1">1.5.1.3</ecNumber>
        <ecNumber evidence="7">1.5.1.50</ecNumber>
    </recommendedName>
    <alternativeName>
        <fullName evidence="9">Dihydrofolate reductase</fullName>
    </alternativeName>
</protein>
<comment type="similarity">
    <text evidence="6">Belongs to the short-chain dehydrogenases/reductases (SDR) family. FolM subfamily.</text>
</comment>
<dbReference type="PANTHER" id="PTHR43639:SF6">
    <property type="entry name" value="DIHYDROMONAPTERIN REDUCTASE"/>
    <property type="match status" value="1"/>
</dbReference>
<dbReference type="Gene3D" id="3.40.50.720">
    <property type="entry name" value="NAD(P)-binding Rossmann-like Domain"/>
    <property type="match status" value="1"/>
</dbReference>
<sequence length="241" mass="26245">MTNSSNNAPVLITGVGKRVGLYLAQQLMARGVPVIGTFRTEYPEVIELAEQGADLYCVDFYQDADIQAFVEAVRGRYPSLRAIIHNASDWLKDDALNSPGEVMARMMQVHVSVPYQLNLALQDKLAGEGIGEADIIHLSDYVAAKGSKKHIAYAASKAALDNLTLSFAARFAPDIKVNSIAPALVCFNPWDDDAYKQKALAKAVLPREGGMEEVLATVDYLMGSRYVTGRIMALDGGRHLK</sequence>
<dbReference type="EC" id="1.5.1.50" evidence="7"/>
<keyword evidence="3" id="KW-0521">NADP</keyword>
<dbReference type="RefSeq" id="WP_248935231.1">
    <property type="nucleotide sequence ID" value="NZ_JAKILF010000002.1"/>
</dbReference>
<evidence type="ECO:0000313" key="13">
    <source>
        <dbReference type="Proteomes" id="UP001595621"/>
    </source>
</evidence>
<evidence type="ECO:0000256" key="10">
    <source>
        <dbReference type="ARBA" id="ARBA00048873"/>
    </source>
</evidence>
<evidence type="ECO:0000256" key="6">
    <source>
        <dbReference type="ARBA" id="ARBA00038212"/>
    </source>
</evidence>
<organism evidence="12 13">
    <name type="scientific">Shewanella submarina</name>
    <dbReference type="NCBI Taxonomy" id="2016376"/>
    <lineage>
        <taxon>Bacteria</taxon>
        <taxon>Pseudomonadati</taxon>
        <taxon>Pseudomonadota</taxon>
        <taxon>Gammaproteobacteria</taxon>
        <taxon>Alteromonadales</taxon>
        <taxon>Shewanellaceae</taxon>
        <taxon>Shewanella</taxon>
    </lineage>
</organism>
<evidence type="ECO:0000256" key="8">
    <source>
        <dbReference type="ARBA" id="ARBA00039631"/>
    </source>
</evidence>
<comment type="catalytic activity">
    <reaction evidence="10">
        <text>(6S)-5,6,7,8-tetrahydrofolate + NADP(+) = 7,8-dihydrofolate + NADPH + H(+)</text>
        <dbReference type="Rhea" id="RHEA:15009"/>
        <dbReference type="ChEBI" id="CHEBI:15378"/>
        <dbReference type="ChEBI" id="CHEBI:57451"/>
        <dbReference type="ChEBI" id="CHEBI:57453"/>
        <dbReference type="ChEBI" id="CHEBI:57783"/>
        <dbReference type="ChEBI" id="CHEBI:58349"/>
        <dbReference type="EC" id="1.5.1.3"/>
    </reaction>
</comment>
<evidence type="ECO:0000256" key="9">
    <source>
        <dbReference type="ARBA" id="ARBA00042299"/>
    </source>
</evidence>
<proteinExistence type="inferred from homology"/>
<evidence type="ECO:0000256" key="5">
    <source>
        <dbReference type="ARBA" id="ARBA00037508"/>
    </source>
</evidence>
<dbReference type="PRINTS" id="PR00081">
    <property type="entry name" value="GDHRDH"/>
</dbReference>
<comment type="function">
    <text evidence="5">Catalyzes the reduction of dihydromonapterin to tetrahydromonapterin. Also has lower activity with dihydrofolate.</text>
</comment>
<dbReference type="Proteomes" id="UP001595621">
    <property type="component" value="Unassembled WGS sequence"/>
</dbReference>
<evidence type="ECO:0000313" key="12">
    <source>
        <dbReference type="EMBL" id="MFC3137502.1"/>
    </source>
</evidence>
<name>A0ABV7GEN1_9GAMM</name>
<dbReference type="SUPFAM" id="SSF51735">
    <property type="entry name" value="NAD(P)-binding Rossmann-fold domains"/>
    <property type="match status" value="1"/>
</dbReference>
<dbReference type="InterPro" id="IPR020904">
    <property type="entry name" value="Sc_DH/Rdtase_CS"/>
</dbReference>
<evidence type="ECO:0000256" key="11">
    <source>
        <dbReference type="ARBA" id="ARBA00049376"/>
    </source>
</evidence>
<dbReference type="NCBIfam" id="NF005066">
    <property type="entry name" value="PRK06483.1"/>
    <property type="match status" value="1"/>
</dbReference>
<dbReference type="GO" id="GO:0016491">
    <property type="term" value="F:oxidoreductase activity"/>
    <property type="evidence" value="ECO:0007669"/>
    <property type="project" value="UniProtKB-KW"/>
</dbReference>
<dbReference type="EMBL" id="JBHRTD010000006">
    <property type="protein sequence ID" value="MFC3137502.1"/>
    <property type="molecule type" value="Genomic_DNA"/>
</dbReference>
<accession>A0ABV7GEN1</accession>
<keyword evidence="2" id="KW-0554">One-carbon metabolism</keyword>
<comment type="caution">
    <text evidence="12">The sequence shown here is derived from an EMBL/GenBank/DDBJ whole genome shotgun (WGS) entry which is preliminary data.</text>
</comment>
<dbReference type="EC" id="1.5.1.3" evidence="1"/>